<dbReference type="SUPFAM" id="SSF53335">
    <property type="entry name" value="S-adenosyl-L-methionine-dependent methyltransferases"/>
    <property type="match status" value="1"/>
</dbReference>
<name>A0A557P6S2_9VIBR</name>
<dbReference type="PANTHER" id="PTHR13369">
    <property type="match status" value="1"/>
</dbReference>
<dbReference type="OrthoDB" id="5298194at2"/>
<organism evidence="2 3">
    <name type="scientific">Vibrio algivorus</name>
    <dbReference type="NCBI Taxonomy" id="1667024"/>
    <lineage>
        <taxon>Bacteria</taxon>
        <taxon>Pseudomonadati</taxon>
        <taxon>Pseudomonadota</taxon>
        <taxon>Gammaproteobacteria</taxon>
        <taxon>Vibrionales</taxon>
        <taxon>Vibrionaceae</taxon>
        <taxon>Vibrio</taxon>
    </lineage>
</organism>
<dbReference type="AlphaFoldDB" id="A0A557P6S2"/>
<keyword evidence="2" id="KW-0489">Methyltransferase</keyword>
<dbReference type="InterPro" id="IPR025714">
    <property type="entry name" value="Methyltranfer_dom"/>
</dbReference>
<evidence type="ECO:0000259" key="1">
    <source>
        <dbReference type="Pfam" id="PF13679"/>
    </source>
</evidence>
<dbReference type="Pfam" id="PF13679">
    <property type="entry name" value="Methyltransf_32"/>
    <property type="match status" value="1"/>
</dbReference>
<dbReference type="RefSeq" id="WP_144388184.1">
    <property type="nucleotide sequence ID" value="NZ_CANNCB010000012.1"/>
</dbReference>
<accession>A0A557P6S2</accession>
<proteinExistence type="predicted"/>
<protein>
    <submittedName>
        <fullName evidence="2">Methyltransferase</fullName>
    </submittedName>
</protein>
<dbReference type="InterPro" id="IPR029063">
    <property type="entry name" value="SAM-dependent_MTases_sf"/>
</dbReference>
<dbReference type="EMBL" id="VMKJ01000017">
    <property type="protein sequence ID" value="TVO36356.1"/>
    <property type="molecule type" value="Genomic_DNA"/>
</dbReference>
<dbReference type="Proteomes" id="UP000319828">
    <property type="component" value="Unassembled WGS sequence"/>
</dbReference>
<evidence type="ECO:0000313" key="3">
    <source>
        <dbReference type="Proteomes" id="UP000319828"/>
    </source>
</evidence>
<gene>
    <name evidence="2" type="ORF">FOF44_09430</name>
</gene>
<reference evidence="2 3" key="1">
    <citation type="submission" date="2019-07" db="EMBL/GenBank/DDBJ databases">
        <title>The draft genome sequence of Vibrio algivorus M1486.</title>
        <authorList>
            <person name="Meng X."/>
        </authorList>
    </citation>
    <scope>NUCLEOTIDE SEQUENCE [LARGE SCALE GENOMIC DNA]</scope>
    <source>
        <strain evidence="2 3">M1486</strain>
    </source>
</reference>
<dbReference type="GO" id="GO:0032259">
    <property type="term" value="P:methylation"/>
    <property type="evidence" value="ECO:0007669"/>
    <property type="project" value="UniProtKB-KW"/>
</dbReference>
<dbReference type="GO" id="GO:0008168">
    <property type="term" value="F:methyltransferase activity"/>
    <property type="evidence" value="ECO:0007669"/>
    <property type="project" value="UniProtKB-KW"/>
</dbReference>
<dbReference type="PANTHER" id="PTHR13369:SF0">
    <property type="entry name" value="GLUTATHIONE S-TRANSFERASE C-TERMINAL DOMAIN-CONTAINING PROTEIN"/>
    <property type="match status" value="1"/>
</dbReference>
<feature type="domain" description="Methyltransferase" evidence="1">
    <location>
        <begin position="108"/>
        <end position="234"/>
    </location>
</feature>
<keyword evidence="2" id="KW-0808">Transferase</keyword>
<comment type="caution">
    <text evidence="2">The sequence shown here is derived from an EMBL/GenBank/DDBJ whole genome shotgun (WGS) entry which is preliminary data.</text>
</comment>
<evidence type="ECO:0000313" key="2">
    <source>
        <dbReference type="EMBL" id="TVO36356.1"/>
    </source>
</evidence>
<sequence length="401" mass="45984">MCESLSQRFSVLDKALISTQEFWRTEPFHLSINESLPWQADLDLCEFLINLEVEEIEQLKGDTSKLVECLTPFIPTLTCLWAQCELESLPLTDEYDTHHLSVGIPGRKWQQITAMGKAALQVNRSDQNWLEWCAGKGYLGQWLAQQSLLPVVSFEWQESLCVAGQALADKHQLPVTFVQGDALSDDCRKVFKSNQHAVALHACGDLHAHLIEHVCQQNLSGLTLSPCCYHLIQDDAYQALSTLGKHSQLHLSKTDLRIPLQETVTGGERVKRHRELEMTYRLGLDCLLQDVSNQQSYTPIPSIKKSQLSQGFANFCQWAKEQRNLDVELKELDYWQQRGQERFIQMERLSLVQQAFRRPLEMWLVCDKALRLEQAGYDVSLSTFCQRDITPRNILIQAIEK</sequence>